<organism evidence="2 3">
    <name type="scientific">Trapa incisa</name>
    <dbReference type="NCBI Taxonomy" id="236973"/>
    <lineage>
        <taxon>Eukaryota</taxon>
        <taxon>Viridiplantae</taxon>
        <taxon>Streptophyta</taxon>
        <taxon>Embryophyta</taxon>
        <taxon>Tracheophyta</taxon>
        <taxon>Spermatophyta</taxon>
        <taxon>Magnoliopsida</taxon>
        <taxon>eudicotyledons</taxon>
        <taxon>Gunneridae</taxon>
        <taxon>Pentapetalae</taxon>
        <taxon>rosids</taxon>
        <taxon>malvids</taxon>
        <taxon>Myrtales</taxon>
        <taxon>Lythraceae</taxon>
        <taxon>Trapa</taxon>
    </lineage>
</organism>
<keyword evidence="3" id="KW-1185">Reference proteome</keyword>
<dbReference type="PANTHER" id="PTHR31170">
    <property type="entry name" value="BNAC04G53230D PROTEIN"/>
    <property type="match status" value="1"/>
</dbReference>
<reference evidence="2 3" key="1">
    <citation type="journal article" date="2023" name="Hortic Res">
        <title>Pangenome of water caltrop reveals structural variations and asymmetric subgenome divergence after allopolyploidization.</title>
        <authorList>
            <person name="Zhang X."/>
            <person name="Chen Y."/>
            <person name="Wang L."/>
            <person name="Yuan Y."/>
            <person name="Fang M."/>
            <person name="Shi L."/>
            <person name="Lu R."/>
            <person name="Comes H.P."/>
            <person name="Ma Y."/>
            <person name="Chen Y."/>
            <person name="Huang G."/>
            <person name="Zhou Y."/>
            <person name="Zheng Z."/>
            <person name="Qiu Y."/>
        </authorList>
    </citation>
    <scope>NUCLEOTIDE SEQUENCE [LARGE SCALE GENOMIC DNA]</scope>
    <source>
        <tissue evidence="2">Roots</tissue>
    </source>
</reference>
<proteinExistence type="predicted"/>
<comment type="caution">
    <text evidence="2">The sequence shown here is derived from an EMBL/GenBank/DDBJ whole genome shotgun (WGS) entry which is preliminary data.</text>
</comment>
<accession>A0AAN7K3V9</accession>
<dbReference type="AlphaFoldDB" id="A0AAN7K3V9"/>
<gene>
    <name evidence="2" type="ORF">SAY87_019055</name>
</gene>
<keyword evidence="1" id="KW-1133">Transmembrane helix</keyword>
<protein>
    <submittedName>
        <fullName evidence="2">Uncharacterized protein</fullName>
    </submittedName>
</protein>
<keyword evidence="1" id="KW-0812">Transmembrane</keyword>
<feature type="transmembrane region" description="Helical" evidence="1">
    <location>
        <begin position="570"/>
        <end position="594"/>
    </location>
</feature>
<dbReference type="PANTHER" id="PTHR31170:SF25">
    <property type="entry name" value="BNAA09G04570D PROTEIN"/>
    <property type="match status" value="1"/>
</dbReference>
<keyword evidence="1" id="KW-0472">Membrane</keyword>
<dbReference type="Proteomes" id="UP001345219">
    <property type="component" value="Chromosome 15"/>
</dbReference>
<evidence type="ECO:0000313" key="3">
    <source>
        <dbReference type="Proteomes" id="UP001345219"/>
    </source>
</evidence>
<name>A0AAN7K3V9_9MYRT</name>
<sequence length="596" mass="68373">MEEASSLEVSIDIEKENGEVPLKTMVISLREELEKLSPLTPNHCIYRVPKQLHIKNPAAYTPKVVSIGPIHHKREGLEAMEEHKQRYMQFFLERVKISLEDYAEFVMIREGRLRECYSDTINYKSNEFVKIMMIDSAFVYEMLVRINYGVDESCRIFNRPYLVTNVMEDLLLLENQIPLFILNDLFELDMEATSCQQPISSLRSNGLEHPEEAINGEEHVKLGMVSLNSEDASKDREEMTTDISSTLVGQDKVQCCANLLRPLTNRARRHFAKPEEDISVTPPLKAVSNSFMELVCKFVNRRPDIGTNEFDFNKVCSSKVVHLLDCLWRCHLSPRELMYPLESKSNCSTFMPCSPTCPGGELDFLASVPETRNFFLRLPKKVVGYLILGCLWRSWRRPCFLLVPSREANEVFHLGVSVPTATELHQSGVRFTQNIESTHLLDIKFDRQLGILKIPHFFMGDATEAIFRNLLAFEQCHYDEGPKFTDYFLFLGQLINEPRDVELLVKSGVIENTLGDSMRAASIINNITQGLSLTHFSYFDSLCKELTKYYKVPWHKWKATLRQVYFDNPWAGISVIAAIILLLLTVVQAVFAVISK</sequence>
<dbReference type="InterPro" id="IPR004158">
    <property type="entry name" value="DUF247_pln"/>
</dbReference>
<dbReference type="Pfam" id="PF03140">
    <property type="entry name" value="DUF247"/>
    <property type="match status" value="1"/>
</dbReference>
<evidence type="ECO:0000313" key="2">
    <source>
        <dbReference type="EMBL" id="KAK4757754.1"/>
    </source>
</evidence>
<evidence type="ECO:0000256" key="1">
    <source>
        <dbReference type="SAM" id="Phobius"/>
    </source>
</evidence>
<dbReference type="EMBL" id="JAXIOK010000012">
    <property type="protein sequence ID" value="KAK4757754.1"/>
    <property type="molecule type" value="Genomic_DNA"/>
</dbReference>